<proteinExistence type="predicted"/>
<dbReference type="Proteomes" id="UP000887566">
    <property type="component" value="Unplaced"/>
</dbReference>
<evidence type="ECO:0000256" key="1">
    <source>
        <dbReference type="ARBA" id="ARBA00023054"/>
    </source>
</evidence>
<reference evidence="5" key="1">
    <citation type="submission" date="2022-11" db="UniProtKB">
        <authorList>
            <consortium name="WormBaseParasite"/>
        </authorList>
    </citation>
    <scope>IDENTIFICATION</scope>
</reference>
<dbReference type="InterPro" id="IPR027267">
    <property type="entry name" value="AH/BAR_dom_sf"/>
</dbReference>
<dbReference type="Gene3D" id="1.20.1270.60">
    <property type="entry name" value="Arfaptin homology (AH) domain/BAR domain"/>
    <property type="match status" value="1"/>
</dbReference>
<protein>
    <recommendedName>
        <fullName evidence="3">GMIP/FCHO2-like FCH domain-containing protein</fullName>
    </recommendedName>
</protein>
<dbReference type="Pfam" id="PF22699">
    <property type="entry name" value="GMIP-like_FCH"/>
    <property type="match status" value="1"/>
</dbReference>
<dbReference type="InterPro" id="IPR054713">
    <property type="entry name" value="GMIP/FCHO2-like_FCH"/>
</dbReference>
<feature type="region of interest" description="Disordered" evidence="2">
    <location>
        <begin position="1"/>
        <end position="63"/>
    </location>
</feature>
<sequence>MEWAKTCKQYQDTQMEHKKARQAFHTRDTAFKKAREQAVKQEHIANASPGGPGTLEATRRKKEVERRRKIEEDAQIKRTDAFNNWQRLEQELDVRLGEMENAKIRIVADLRELVYQCDQTTKACSLHYFQALAQLWVAQPAKYQDLAETARAYVPGAEYMSFLQHLPGRSASSSSLLR</sequence>
<evidence type="ECO:0000313" key="4">
    <source>
        <dbReference type="Proteomes" id="UP000887566"/>
    </source>
</evidence>
<dbReference type="SUPFAM" id="SSF103657">
    <property type="entry name" value="BAR/IMD domain-like"/>
    <property type="match status" value="1"/>
</dbReference>
<name>A0A914WSX7_9BILA</name>
<dbReference type="WBParaSite" id="PSAMB.scaffold5145size12513.g25972.t1">
    <property type="protein sequence ID" value="PSAMB.scaffold5145size12513.g25972.t1"/>
    <property type="gene ID" value="PSAMB.scaffold5145size12513.g25972"/>
</dbReference>
<keyword evidence="4" id="KW-1185">Reference proteome</keyword>
<feature type="compositionally biased region" description="Basic and acidic residues" evidence="2">
    <location>
        <begin position="25"/>
        <end position="43"/>
    </location>
</feature>
<evidence type="ECO:0000259" key="3">
    <source>
        <dbReference type="Pfam" id="PF22699"/>
    </source>
</evidence>
<evidence type="ECO:0000256" key="2">
    <source>
        <dbReference type="SAM" id="MobiDB-lite"/>
    </source>
</evidence>
<organism evidence="4 5">
    <name type="scientific">Plectus sambesii</name>
    <dbReference type="NCBI Taxonomy" id="2011161"/>
    <lineage>
        <taxon>Eukaryota</taxon>
        <taxon>Metazoa</taxon>
        <taxon>Ecdysozoa</taxon>
        <taxon>Nematoda</taxon>
        <taxon>Chromadorea</taxon>
        <taxon>Plectida</taxon>
        <taxon>Plectina</taxon>
        <taxon>Plectoidea</taxon>
        <taxon>Plectidae</taxon>
        <taxon>Plectus</taxon>
    </lineage>
</organism>
<feature type="domain" description="GMIP/FCHO2-like FCH" evidence="3">
    <location>
        <begin position="17"/>
        <end position="165"/>
    </location>
</feature>
<evidence type="ECO:0000313" key="5">
    <source>
        <dbReference type="WBParaSite" id="PSAMB.scaffold5145size12513.g25972.t1"/>
    </source>
</evidence>
<accession>A0A914WSX7</accession>
<keyword evidence="1" id="KW-0175">Coiled coil</keyword>
<dbReference type="AlphaFoldDB" id="A0A914WSX7"/>